<dbReference type="SUPFAM" id="SSF56784">
    <property type="entry name" value="HAD-like"/>
    <property type="match status" value="1"/>
</dbReference>
<sequence>MGKAFDQNIIALIWDFDKTLAKDYMQKPIFNKYNINEKEFWEENNSLIGKYQEKGIRINKDTVYLNHFLTCVEQGIFPNLNNQMLRNLGKEIQFYEGLPSFFSRVKSMIENDEKYKKYHITVEHYIVSTGLVEMIKGSKIIDFVDDVWGCEFIEEPIKSNLVVKEYDNSAKTKVREIKQVAYALDNTSKTKALFEINKGANKHKDIDVNVTLPHNSRRIPFENMIYIADGPSDVPAFSIVKKNKGKTFAVYPKGEVAFMKQVENLREENRIDMYGEADYREGTLTYHWITEKVRSIADKIYVEREDTIKRNLSTVPGHII</sequence>
<evidence type="ECO:0008006" key="3">
    <source>
        <dbReference type="Google" id="ProtNLM"/>
    </source>
</evidence>
<accession>A0ABS6JXG8</accession>
<dbReference type="InterPro" id="IPR036412">
    <property type="entry name" value="HAD-like_sf"/>
</dbReference>
<keyword evidence="2" id="KW-1185">Reference proteome</keyword>
<gene>
    <name evidence="1" type="ORF">KS407_17800</name>
</gene>
<name>A0ABS6JXG8_9BACI</name>
<organism evidence="1 2">
    <name type="scientific">Evansella alkalicola</name>
    <dbReference type="NCBI Taxonomy" id="745819"/>
    <lineage>
        <taxon>Bacteria</taxon>
        <taxon>Bacillati</taxon>
        <taxon>Bacillota</taxon>
        <taxon>Bacilli</taxon>
        <taxon>Bacillales</taxon>
        <taxon>Bacillaceae</taxon>
        <taxon>Evansella</taxon>
    </lineage>
</organism>
<protein>
    <recommendedName>
        <fullName evidence="3">Haloacid dehalogenase-like hydrolase</fullName>
    </recommendedName>
</protein>
<reference evidence="1 2" key="1">
    <citation type="submission" date="2021-06" db="EMBL/GenBank/DDBJ databases">
        <title>Bacillus sp. RD4P76, an endophyte from a halophyte.</title>
        <authorList>
            <person name="Sun J.-Q."/>
        </authorList>
    </citation>
    <scope>NUCLEOTIDE SEQUENCE [LARGE SCALE GENOMIC DNA]</scope>
    <source>
        <strain evidence="1 2">JCM 17098</strain>
    </source>
</reference>
<dbReference type="EMBL" id="JAHQCR010000074">
    <property type="protein sequence ID" value="MBU9723274.1"/>
    <property type="molecule type" value="Genomic_DNA"/>
</dbReference>
<dbReference type="Proteomes" id="UP000790580">
    <property type="component" value="Unassembled WGS sequence"/>
</dbReference>
<proteinExistence type="predicted"/>
<comment type="caution">
    <text evidence="1">The sequence shown here is derived from an EMBL/GenBank/DDBJ whole genome shotgun (WGS) entry which is preliminary data.</text>
</comment>
<evidence type="ECO:0000313" key="2">
    <source>
        <dbReference type="Proteomes" id="UP000790580"/>
    </source>
</evidence>
<evidence type="ECO:0000313" key="1">
    <source>
        <dbReference type="EMBL" id="MBU9723274.1"/>
    </source>
</evidence>
<dbReference type="RefSeq" id="WP_088076772.1">
    <property type="nucleotide sequence ID" value="NZ_JAHQCR010000074.1"/>
</dbReference>